<dbReference type="HOGENOM" id="CLU_004795_0_0_1"/>
<evidence type="ECO:0000256" key="14">
    <source>
        <dbReference type="ARBA" id="ARBA00072841"/>
    </source>
</evidence>
<name>G8BX73_TETPH</name>
<feature type="region of interest" description="Disordered" evidence="16">
    <location>
        <begin position="1"/>
        <end position="53"/>
    </location>
</feature>
<evidence type="ECO:0000256" key="9">
    <source>
        <dbReference type="ARBA" id="ARBA00023204"/>
    </source>
</evidence>
<dbReference type="GO" id="GO:0006325">
    <property type="term" value="P:chromatin organization"/>
    <property type="evidence" value="ECO:0007669"/>
    <property type="project" value="UniProtKB-KW"/>
</dbReference>
<comment type="subcellular location">
    <subcellularLocation>
        <location evidence="1">Nucleus</location>
    </subcellularLocation>
</comment>
<protein>
    <recommendedName>
        <fullName evidence="3">Chromatin modification-related protein EAF1</fullName>
    </recommendedName>
    <alternativeName>
        <fullName evidence="14">Chromatin modification-related protein eaf1</fullName>
    </alternativeName>
    <alternativeName>
        <fullName evidence="13 15">ESA1-associated factor 1</fullName>
    </alternativeName>
    <alternativeName>
        <fullName evidence="12">Vacuolar import and degradation protein 21</fullName>
    </alternativeName>
</protein>
<dbReference type="SMART" id="SM00573">
    <property type="entry name" value="HSA"/>
    <property type="match status" value="1"/>
</dbReference>
<feature type="compositionally biased region" description="Basic and acidic residues" evidence="16">
    <location>
        <begin position="502"/>
        <end position="526"/>
    </location>
</feature>
<evidence type="ECO:0000313" key="19">
    <source>
        <dbReference type="EMBL" id="CCE64377.1"/>
    </source>
</evidence>
<dbReference type="GO" id="GO:0005634">
    <property type="term" value="C:nucleus"/>
    <property type="evidence" value="ECO:0007669"/>
    <property type="project" value="UniProtKB-SubCell"/>
</dbReference>
<dbReference type="PROSITE" id="PS50090">
    <property type="entry name" value="MYB_LIKE"/>
    <property type="match status" value="1"/>
</dbReference>
<dbReference type="GO" id="GO:0035267">
    <property type="term" value="C:NuA4 histone acetyltransferase complex"/>
    <property type="evidence" value="ECO:0007669"/>
    <property type="project" value="EnsemblFungi"/>
</dbReference>
<feature type="region of interest" description="Disordered" evidence="16">
    <location>
        <begin position="889"/>
        <end position="924"/>
    </location>
</feature>
<dbReference type="GO" id="GO:0003682">
    <property type="term" value="F:chromatin binding"/>
    <property type="evidence" value="ECO:0007669"/>
    <property type="project" value="TreeGrafter"/>
</dbReference>
<dbReference type="PROSITE" id="PS51204">
    <property type="entry name" value="HSA"/>
    <property type="match status" value="1"/>
</dbReference>
<dbReference type="PANTHER" id="PTHR46459">
    <property type="entry name" value="E1A-BINDING PROTEIN P400-RELATED"/>
    <property type="match status" value="1"/>
</dbReference>
<dbReference type="InterPro" id="IPR014012">
    <property type="entry name" value="HSA_dom"/>
</dbReference>
<gene>
    <name evidence="19" type="primary">TPHA0H01710</name>
    <name evidence="19" type="ordered locus">TPHA_0H01710</name>
</gene>
<keyword evidence="20" id="KW-1185">Reference proteome</keyword>
<keyword evidence="4" id="KW-0227">DNA damage</keyword>
<evidence type="ECO:0000256" key="2">
    <source>
        <dbReference type="ARBA" id="ARBA00008913"/>
    </source>
</evidence>
<dbReference type="GeneID" id="11533847"/>
<evidence type="ECO:0000259" key="18">
    <source>
        <dbReference type="PROSITE" id="PS51204"/>
    </source>
</evidence>
<dbReference type="AlphaFoldDB" id="G8BX73"/>
<evidence type="ECO:0000256" key="13">
    <source>
        <dbReference type="ARBA" id="ARBA00032084"/>
    </source>
</evidence>
<feature type="domain" description="HSA" evidence="18">
    <location>
        <begin position="410"/>
        <end position="490"/>
    </location>
</feature>
<keyword evidence="5" id="KW-0156">Chromatin regulator</keyword>
<dbReference type="OMA" id="HNNHQYQ"/>
<sequence length="1203" mass="136971">MPSDYNSGSTTRNSSNKSLSTAVADVSSEMLSSRTNVTKSSIDNSDSDTPEGQSLNKLLRQRTNNLIELYCISRLHDLLNINDEDKFKEDLKEFLDTNDYNKNGPFNNDNIPNFSQLIPITSLSSATSQSSSSSSSPPYNESITNNNVIVNEKRGKNIRQNKVSNAFKTYKDQSTLIPSTSGDSNAKKRSIDESNNDLIHEQNEEDNYKKTKLQGTTNSSSYVISSTGEIQQTTKIVTNPDDNKIIQNKEKMEGARKRNLYLMSGSSHLQPSSTLDHGIPREYTTVSSVKAEPTPVTITPKSYSNNMLFEMKSKHNESVDFFDKNNINSNESIYLLMKENVPSKIPQALPLAELKYLAHTLPLIKLLPMSHKALTTDIISSALNEGRITVVASRIEELRRLGLWSLRQPKKFIDPWGNQVTHNRVMLEEAKWMYENFKEDKYYKMAMCATVAQAISDYWNYGKRCCVKVQPIQHLPSVRIEKEEIKELSKCDDNTNVAKDEFIKGDHGNDNTITEKDTKENNHRGEINNNESEITDEISRSLEIETKENIIVTPTSINDNLEDAVANEHNKSKLDGIQKEKIQLNEEPESKSLELDLKTTENAPELLSDIDSAVPDIISDESTNTIAIESNPQAIFNPEVELDTLSKGDQDEKEIEEQFTYSPFKLFLQYNELSSLEQTIVQAASPYSGLLESASQLPDQMSFVQISKSLVTLDDDHYFKIVERQLVDEEQSLVQLSKRRGIFYGNRRSHYLKPPAAPSLKYLTSRTPTIWLPEDDEELVKNINAYAYNWELIAAHMFPHPRDSYISNIERRTPWQCFERFVQLNEKFNFNDLKGPKAHMAQQWLIEAHKFQQKQNRRISPLGVGTESIQRGHKRLRWASMFDAIRKCIKKRENSPRPNPTQQRKPLDIKSMKVPTPAEMSNLKLQRDEALRRDIQMRRNVKSRLQQQQQQQQQHQQGQQLQQQQQQQHLQQKQIPLATQQVQTSNSEPLNNFTNNIIPNNSSNVNVVNHISQNSQNFLPQQSNILAEGVKATPQQSMPSSNQVSSAHTTGRKQFTEKEIIETYARKILQQKPEITPEMAIRAAHNYLKNFKQQQLRLHQAQQLQTQTLQNEQANQAMNSGNQGGTGQISVNNMNNLRLSLDSGLSPSSQLKQLSSNMNNNNGFNLPETPNIHLNNGNFTSSSSNNQSMNSPTPQEILQRLQK</sequence>
<keyword evidence="7" id="KW-0010">Activator</keyword>
<dbReference type="SUPFAM" id="SSF46689">
    <property type="entry name" value="Homeodomain-like"/>
    <property type="match status" value="1"/>
</dbReference>
<evidence type="ECO:0000259" key="17">
    <source>
        <dbReference type="PROSITE" id="PS50090"/>
    </source>
</evidence>
<evidence type="ECO:0000256" key="15">
    <source>
        <dbReference type="ARBA" id="ARBA00082479"/>
    </source>
</evidence>
<dbReference type="GO" id="GO:0006281">
    <property type="term" value="P:DNA repair"/>
    <property type="evidence" value="ECO:0007669"/>
    <property type="project" value="UniProtKB-KW"/>
</dbReference>
<dbReference type="SMART" id="SM00717">
    <property type="entry name" value="SANT"/>
    <property type="match status" value="1"/>
</dbReference>
<dbReference type="InterPro" id="IPR009057">
    <property type="entry name" value="Homeodomain-like_sf"/>
</dbReference>
<comment type="function">
    <text evidence="11">Component of the NuA4 histone acetyltransferase complex which is involved in transcriptional activation of selected genes principally by acetylation of nucleosomal histone H4 and H2A. The NuA4 complex is also involved in DNA repair.</text>
</comment>
<accession>G8BX73</accession>
<feature type="compositionally biased region" description="Low complexity" evidence="16">
    <location>
        <begin position="1143"/>
        <end position="1165"/>
    </location>
</feature>
<evidence type="ECO:0000256" key="10">
    <source>
        <dbReference type="ARBA" id="ARBA00023242"/>
    </source>
</evidence>
<feature type="compositionally biased region" description="Low complexity" evidence="16">
    <location>
        <begin position="125"/>
        <end position="136"/>
    </location>
</feature>
<dbReference type="InterPro" id="IPR001005">
    <property type="entry name" value="SANT/Myb"/>
</dbReference>
<evidence type="ECO:0000256" key="11">
    <source>
        <dbReference type="ARBA" id="ARBA00025178"/>
    </source>
</evidence>
<evidence type="ECO:0000256" key="1">
    <source>
        <dbReference type="ARBA" id="ARBA00004123"/>
    </source>
</evidence>
<dbReference type="PANTHER" id="PTHR46459:SF1">
    <property type="entry name" value="E1A-BINDING PROTEIN P400"/>
    <property type="match status" value="1"/>
</dbReference>
<dbReference type="Pfam" id="PF07529">
    <property type="entry name" value="HSA"/>
    <property type="match status" value="1"/>
</dbReference>
<evidence type="ECO:0000256" key="6">
    <source>
        <dbReference type="ARBA" id="ARBA00023015"/>
    </source>
</evidence>
<keyword evidence="9" id="KW-0234">DNA repair</keyword>
<dbReference type="STRING" id="1071381.G8BX73"/>
<feature type="domain" description="Myb-like" evidence="17">
    <location>
        <begin position="771"/>
        <end position="825"/>
    </location>
</feature>
<proteinExistence type="inferred from homology"/>
<feature type="compositionally biased region" description="Polar residues" evidence="16">
    <location>
        <begin position="29"/>
        <end position="44"/>
    </location>
</feature>
<feature type="region of interest" description="Disordered" evidence="16">
    <location>
        <begin position="1140"/>
        <end position="1203"/>
    </location>
</feature>
<dbReference type="RefSeq" id="XP_003686811.1">
    <property type="nucleotide sequence ID" value="XM_003686763.1"/>
</dbReference>
<comment type="similarity">
    <text evidence="2">Belongs to the EAF1 family.</text>
</comment>
<dbReference type="GO" id="GO:0065003">
    <property type="term" value="P:protein-containing complex assembly"/>
    <property type="evidence" value="ECO:0007669"/>
    <property type="project" value="EnsemblFungi"/>
</dbReference>
<evidence type="ECO:0000256" key="12">
    <source>
        <dbReference type="ARBA" id="ARBA00029670"/>
    </source>
</evidence>
<evidence type="ECO:0000256" key="3">
    <source>
        <dbReference type="ARBA" id="ARBA00018561"/>
    </source>
</evidence>
<keyword evidence="10" id="KW-0539">Nucleus</keyword>
<evidence type="ECO:0000256" key="7">
    <source>
        <dbReference type="ARBA" id="ARBA00023159"/>
    </source>
</evidence>
<dbReference type="Proteomes" id="UP000005666">
    <property type="component" value="Chromosome 8"/>
</dbReference>
<evidence type="ECO:0000256" key="16">
    <source>
        <dbReference type="SAM" id="MobiDB-lite"/>
    </source>
</evidence>
<feature type="compositionally biased region" description="Polar residues" evidence="16">
    <location>
        <begin position="1"/>
        <end position="21"/>
    </location>
</feature>
<dbReference type="Pfam" id="PF13921">
    <property type="entry name" value="Myb_DNA-bind_6"/>
    <property type="match status" value="1"/>
</dbReference>
<dbReference type="Gene3D" id="1.10.10.60">
    <property type="entry name" value="Homeodomain-like"/>
    <property type="match status" value="1"/>
</dbReference>
<reference evidence="19 20" key="1">
    <citation type="journal article" date="2011" name="Proc. Natl. Acad. Sci. U.S.A.">
        <title>Evolutionary erosion of yeast sex chromosomes by mating-type switching accidents.</title>
        <authorList>
            <person name="Gordon J.L."/>
            <person name="Armisen D."/>
            <person name="Proux-Wera E."/>
            <person name="Oheigeartaigh S.S."/>
            <person name="Byrne K.P."/>
            <person name="Wolfe K.H."/>
        </authorList>
    </citation>
    <scope>NUCLEOTIDE SEQUENCE [LARGE SCALE GENOMIC DNA]</scope>
    <source>
        <strain evidence="20">ATCC 24235 / CBS 4417 / NBRC 1672 / NRRL Y-8282 / UCD 70-5</strain>
    </source>
</reference>
<dbReference type="OrthoDB" id="5364245at2759"/>
<evidence type="ECO:0000313" key="20">
    <source>
        <dbReference type="Proteomes" id="UP000005666"/>
    </source>
</evidence>
<feature type="region of interest" description="Disordered" evidence="16">
    <location>
        <begin position="502"/>
        <end position="534"/>
    </location>
</feature>
<dbReference type="eggNOG" id="ENOG502QSEY">
    <property type="taxonomic scope" value="Eukaryota"/>
</dbReference>
<feature type="compositionally biased region" description="Polar residues" evidence="16">
    <location>
        <begin position="137"/>
        <end position="149"/>
    </location>
</feature>
<evidence type="ECO:0000256" key="8">
    <source>
        <dbReference type="ARBA" id="ARBA00023163"/>
    </source>
</evidence>
<keyword evidence="8" id="KW-0804">Transcription</keyword>
<feature type="compositionally biased region" description="Low complexity" evidence="16">
    <location>
        <begin position="1175"/>
        <end position="1191"/>
    </location>
</feature>
<organism evidence="19 20">
    <name type="scientific">Tetrapisispora phaffii (strain ATCC 24235 / CBS 4417 / NBRC 1672 / NRRL Y-8282 / UCD 70-5)</name>
    <name type="common">Yeast</name>
    <name type="synonym">Fabospora phaffii</name>
    <dbReference type="NCBI Taxonomy" id="1071381"/>
    <lineage>
        <taxon>Eukaryota</taxon>
        <taxon>Fungi</taxon>
        <taxon>Dikarya</taxon>
        <taxon>Ascomycota</taxon>
        <taxon>Saccharomycotina</taxon>
        <taxon>Saccharomycetes</taxon>
        <taxon>Saccharomycetales</taxon>
        <taxon>Saccharomycetaceae</taxon>
        <taxon>Tetrapisispora</taxon>
    </lineage>
</organism>
<dbReference type="EMBL" id="HE612863">
    <property type="protein sequence ID" value="CCE64377.1"/>
    <property type="molecule type" value="Genomic_DNA"/>
</dbReference>
<keyword evidence="6" id="KW-0805">Transcription regulation</keyword>
<evidence type="ECO:0000256" key="4">
    <source>
        <dbReference type="ARBA" id="ARBA00022763"/>
    </source>
</evidence>
<dbReference type="CDD" id="cd00167">
    <property type="entry name" value="SANT"/>
    <property type="match status" value="1"/>
</dbReference>
<dbReference type="FunFam" id="1.10.10.60:FF:000484">
    <property type="entry name" value="Chromatin modification-related protein EAF1"/>
    <property type="match status" value="1"/>
</dbReference>
<evidence type="ECO:0000256" key="5">
    <source>
        <dbReference type="ARBA" id="ARBA00022853"/>
    </source>
</evidence>
<dbReference type="KEGG" id="tpf:TPHA_0H01710"/>
<feature type="region of interest" description="Disordered" evidence="16">
    <location>
        <begin position="125"/>
        <end position="165"/>
    </location>
</feature>